<accession>A0ABW3BT97</accession>
<keyword evidence="2" id="KW-1185">Reference proteome</keyword>
<name>A0ABW3BT97_9FLAO</name>
<organism evidence="1 2">
    <name type="scientific">Mariniflexile aquimaris</name>
    <dbReference type="NCBI Taxonomy" id="881009"/>
    <lineage>
        <taxon>Bacteria</taxon>
        <taxon>Pseudomonadati</taxon>
        <taxon>Bacteroidota</taxon>
        <taxon>Flavobacteriia</taxon>
        <taxon>Flavobacteriales</taxon>
        <taxon>Flavobacteriaceae</taxon>
        <taxon>Mariniflexile</taxon>
    </lineage>
</organism>
<sequence length="48" mass="5880">MPQVFICFSIYIGYRLIVQLKTLKNFMKLPLLDYDIQYNDYMEAPWDQ</sequence>
<reference evidence="2" key="1">
    <citation type="journal article" date="2019" name="Int. J. Syst. Evol. Microbiol.">
        <title>The Global Catalogue of Microorganisms (GCM) 10K type strain sequencing project: providing services to taxonomists for standard genome sequencing and annotation.</title>
        <authorList>
            <consortium name="The Broad Institute Genomics Platform"/>
            <consortium name="The Broad Institute Genome Sequencing Center for Infectious Disease"/>
            <person name="Wu L."/>
            <person name="Ma J."/>
        </authorList>
    </citation>
    <scope>NUCLEOTIDE SEQUENCE [LARGE SCALE GENOMIC DNA]</scope>
    <source>
        <strain evidence="2">CCUG 60529</strain>
    </source>
</reference>
<evidence type="ECO:0000313" key="2">
    <source>
        <dbReference type="Proteomes" id="UP001597011"/>
    </source>
</evidence>
<gene>
    <name evidence="1" type="ORF">ACFQ0I_11445</name>
</gene>
<comment type="caution">
    <text evidence="1">The sequence shown here is derived from an EMBL/GenBank/DDBJ whole genome shotgun (WGS) entry which is preliminary data.</text>
</comment>
<protein>
    <submittedName>
        <fullName evidence="1">Uncharacterized protein</fullName>
    </submittedName>
</protein>
<dbReference type="Proteomes" id="UP001597011">
    <property type="component" value="Unassembled WGS sequence"/>
</dbReference>
<evidence type="ECO:0000313" key="1">
    <source>
        <dbReference type="EMBL" id="MFD0836385.1"/>
    </source>
</evidence>
<dbReference type="RefSeq" id="WP_379942381.1">
    <property type="nucleotide sequence ID" value="NZ_JBHTIB010000012.1"/>
</dbReference>
<dbReference type="EMBL" id="JBHTIB010000012">
    <property type="protein sequence ID" value="MFD0836385.1"/>
    <property type="molecule type" value="Genomic_DNA"/>
</dbReference>
<proteinExistence type="predicted"/>